<gene>
    <name evidence="3" type="ORF">QBC37DRAFT_120074</name>
</gene>
<organism evidence="3 4">
    <name type="scientific">Rhypophila decipiens</name>
    <dbReference type="NCBI Taxonomy" id="261697"/>
    <lineage>
        <taxon>Eukaryota</taxon>
        <taxon>Fungi</taxon>
        <taxon>Dikarya</taxon>
        <taxon>Ascomycota</taxon>
        <taxon>Pezizomycotina</taxon>
        <taxon>Sordariomycetes</taxon>
        <taxon>Sordariomycetidae</taxon>
        <taxon>Sordariales</taxon>
        <taxon>Naviculisporaceae</taxon>
        <taxon>Rhypophila</taxon>
    </lineage>
</organism>
<evidence type="ECO:0000256" key="1">
    <source>
        <dbReference type="SAM" id="MobiDB-lite"/>
    </source>
</evidence>
<evidence type="ECO:0000313" key="3">
    <source>
        <dbReference type="EMBL" id="KAK4215664.1"/>
    </source>
</evidence>
<dbReference type="Proteomes" id="UP001301769">
    <property type="component" value="Unassembled WGS sequence"/>
</dbReference>
<protein>
    <submittedName>
        <fullName evidence="3">Uncharacterized protein</fullName>
    </submittedName>
</protein>
<sequence>MMAVATTPSFGLALPTAQLVPALTIALPDPGLAAITSPAAEVRMMERSSFPSAVQNTVISKNAIPTTISTVTRPVPTTTNQLHTTDGPKPQYSGAGKLLSSACTHTDYTLFDAGRSLYYAPFIGCINKKTGCCPFVPGPTTTGTFPQPLNQEDALLDHCPSDYYSVSGGGCCPSGYTPWTATLGGQTPCFSSSQARRTSEDHASRSSRLAAERPTVVISDAVFAMNLATREESDRGLSGGAVAGIVIGVLGCLLLAAGLAYMFVRHRARNPRAIDLTSEKGGEDSSYQQTPIPALSKDKPGTMTAPGRMSERSNPRRSMSIRSGRLISPPPIYQPTPLTAERLRDLAPLTLQTNHRRSRDDGMSQKLDDHDDADELCMLDSGTSTPLHEENAAIHEVQLARPERLSRGYARIIYTHQGSASSTQTDGKSIRSNLDENK</sequence>
<feature type="region of interest" description="Disordered" evidence="1">
    <location>
        <begin position="416"/>
        <end position="438"/>
    </location>
</feature>
<dbReference type="EMBL" id="MU858077">
    <property type="protein sequence ID" value="KAK4215664.1"/>
    <property type="molecule type" value="Genomic_DNA"/>
</dbReference>
<feature type="compositionally biased region" description="Polar residues" evidence="1">
    <location>
        <begin position="416"/>
        <end position="432"/>
    </location>
</feature>
<reference evidence="3" key="2">
    <citation type="submission" date="2023-05" db="EMBL/GenBank/DDBJ databases">
        <authorList>
            <consortium name="Lawrence Berkeley National Laboratory"/>
            <person name="Steindorff A."/>
            <person name="Hensen N."/>
            <person name="Bonometti L."/>
            <person name="Westerberg I."/>
            <person name="Brannstrom I.O."/>
            <person name="Guillou S."/>
            <person name="Cros-Aarteil S."/>
            <person name="Calhoun S."/>
            <person name="Haridas S."/>
            <person name="Kuo A."/>
            <person name="Mondo S."/>
            <person name="Pangilinan J."/>
            <person name="Riley R."/>
            <person name="Labutti K."/>
            <person name="Andreopoulos B."/>
            <person name="Lipzen A."/>
            <person name="Chen C."/>
            <person name="Yanf M."/>
            <person name="Daum C."/>
            <person name="Ng V."/>
            <person name="Clum A."/>
            <person name="Ohm R."/>
            <person name="Martin F."/>
            <person name="Silar P."/>
            <person name="Natvig D."/>
            <person name="Lalanne C."/>
            <person name="Gautier V."/>
            <person name="Ament-Velasquez S.L."/>
            <person name="Kruys A."/>
            <person name="Hutchinson M.I."/>
            <person name="Powell A.J."/>
            <person name="Barry K."/>
            <person name="Miller A.N."/>
            <person name="Grigoriev I.V."/>
            <person name="Debuchy R."/>
            <person name="Gladieux P."/>
            <person name="Thoren M.H."/>
            <person name="Johannesson H."/>
        </authorList>
    </citation>
    <scope>NUCLEOTIDE SEQUENCE</scope>
    <source>
        <strain evidence="3">PSN293</strain>
    </source>
</reference>
<proteinExistence type="predicted"/>
<feature type="region of interest" description="Disordered" evidence="1">
    <location>
        <begin position="71"/>
        <end position="90"/>
    </location>
</feature>
<feature type="region of interest" description="Disordered" evidence="1">
    <location>
        <begin position="275"/>
        <end position="336"/>
    </location>
</feature>
<evidence type="ECO:0000313" key="4">
    <source>
        <dbReference type="Proteomes" id="UP001301769"/>
    </source>
</evidence>
<keyword evidence="2" id="KW-0472">Membrane</keyword>
<keyword evidence="2" id="KW-0812">Transmembrane</keyword>
<evidence type="ECO:0000256" key="2">
    <source>
        <dbReference type="SAM" id="Phobius"/>
    </source>
</evidence>
<feature type="transmembrane region" description="Helical" evidence="2">
    <location>
        <begin position="241"/>
        <end position="264"/>
    </location>
</feature>
<keyword evidence="4" id="KW-1185">Reference proteome</keyword>
<keyword evidence="2" id="KW-1133">Transmembrane helix</keyword>
<name>A0AAN7B9P0_9PEZI</name>
<reference evidence="3" key="1">
    <citation type="journal article" date="2023" name="Mol. Phylogenet. Evol.">
        <title>Genome-scale phylogeny and comparative genomics of the fungal order Sordariales.</title>
        <authorList>
            <person name="Hensen N."/>
            <person name="Bonometti L."/>
            <person name="Westerberg I."/>
            <person name="Brannstrom I.O."/>
            <person name="Guillou S."/>
            <person name="Cros-Aarteil S."/>
            <person name="Calhoun S."/>
            <person name="Haridas S."/>
            <person name="Kuo A."/>
            <person name="Mondo S."/>
            <person name="Pangilinan J."/>
            <person name="Riley R."/>
            <person name="LaButti K."/>
            <person name="Andreopoulos B."/>
            <person name="Lipzen A."/>
            <person name="Chen C."/>
            <person name="Yan M."/>
            <person name="Daum C."/>
            <person name="Ng V."/>
            <person name="Clum A."/>
            <person name="Steindorff A."/>
            <person name="Ohm R.A."/>
            <person name="Martin F."/>
            <person name="Silar P."/>
            <person name="Natvig D.O."/>
            <person name="Lalanne C."/>
            <person name="Gautier V."/>
            <person name="Ament-Velasquez S.L."/>
            <person name="Kruys A."/>
            <person name="Hutchinson M.I."/>
            <person name="Powell A.J."/>
            <person name="Barry K."/>
            <person name="Miller A.N."/>
            <person name="Grigoriev I.V."/>
            <person name="Debuchy R."/>
            <person name="Gladieux P."/>
            <person name="Hiltunen Thoren M."/>
            <person name="Johannesson H."/>
        </authorList>
    </citation>
    <scope>NUCLEOTIDE SEQUENCE</scope>
    <source>
        <strain evidence="3">PSN293</strain>
    </source>
</reference>
<feature type="compositionally biased region" description="Polar residues" evidence="1">
    <location>
        <begin position="71"/>
        <end position="84"/>
    </location>
</feature>
<accession>A0AAN7B9P0</accession>
<dbReference type="AlphaFoldDB" id="A0AAN7B9P0"/>
<comment type="caution">
    <text evidence="3">The sequence shown here is derived from an EMBL/GenBank/DDBJ whole genome shotgun (WGS) entry which is preliminary data.</text>
</comment>